<reference evidence="1 2" key="1">
    <citation type="submission" date="2022-05" db="EMBL/GenBank/DDBJ databases">
        <authorList>
            <consortium name="Genoscope - CEA"/>
            <person name="William W."/>
        </authorList>
    </citation>
    <scope>NUCLEOTIDE SEQUENCE [LARGE SCALE GENOMIC DNA]</scope>
</reference>
<proteinExistence type="predicted"/>
<accession>A0AAU9W427</accession>
<dbReference type="InterPro" id="IPR029034">
    <property type="entry name" value="Cystine-knot_cytokine"/>
</dbReference>
<dbReference type="EMBL" id="CALNXJ010000008">
    <property type="protein sequence ID" value="CAH3045574.1"/>
    <property type="molecule type" value="Genomic_DNA"/>
</dbReference>
<evidence type="ECO:0000313" key="1">
    <source>
        <dbReference type="EMBL" id="CAH3045574.1"/>
    </source>
</evidence>
<comment type="caution">
    <text evidence="1">The sequence shown here is derived from an EMBL/GenBank/DDBJ whole genome shotgun (WGS) entry which is preliminary data.</text>
</comment>
<evidence type="ECO:0000313" key="2">
    <source>
        <dbReference type="Proteomes" id="UP001159428"/>
    </source>
</evidence>
<feature type="non-terminal residue" evidence="1">
    <location>
        <position position="1"/>
    </location>
</feature>
<organism evidence="1 2">
    <name type="scientific">Pocillopora meandrina</name>
    <dbReference type="NCBI Taxonomy" id="46732"/>
    <lineage>
        <taxon>Eukaryota</taxon>
        <taxon>Metazoa</taxon>
        <taxon>Cnidaria</taxon>
        <taxon>Anthozoa</taxon>
        <taxon>Hexacorallia</taxon>
        <taxon>Scleractinia</taxon>
        <taxon>Astrocoeniina</taxon>
        <taxon>Pocilloporidae</taxon>
        <taxon>Pocillopora</taxon>
    </lineage>
</organism>
<gene>
    <name evidence="1" type="ORF">PMEA_00033622</name>
</gene>
<dbReference type="Proteomes" id="UP001159428">
    <property type="component" value="Unassembled WGS sequence"/>
</dbReference>
<keyword evidence="2" id="KW-1185">Reference proteome</keyword>
<sequence length="111" mass="13085">RRPRARKKLHHLRNNFLFVENADSSEESGQTSRQIPHSYECPFKWDRDDDPARLPRFMTKAVCRDCKHYCLPVHYSQKGLVRKCDVTTGEVVWKWITVELPVAFVYNAYSG</sequence>
<dbReference type="AlphaFoldDB" id="A0AAU9W427"/>
<name>A0AAU9W427_9CNID</name>
<dbReference type="SUPFAM" id="SSF57501">
    <property type="entry name" value="Cystine-knot cytokines"/>
    <property type="match status" value="1"/>
</dbReference>
<protein>
    <submittedName>
        <fullName evidence="1">Uncharacterized protein</fullName>
    </submittedName>
</protein>